<reference evidence="2" key="2">
    <citation type="journal article" date="2024" name="Plant">
        <title>Genomic evolution and insights into agronomic trait innovations of Sesamum species.</title>
        <authorList>
            <person name="Miao H."/>
            <person name="Wang L."/>
            <person name="Qu L."/>
            <person name="Liu H."/>
            <person name="Sun Y."/>
            <person name="Le M."/>
            <person name="Wang Q."/>
            <person name="Wei S."/>
            <person name="Zheng Y."/>
            <person name="Lin W."/>
            <person name="Duan Y."/>
            <person name="Cao H."/>
            <person name="Xiong S."/>
            <person name="Wang X."/>
            <person name="Wei L."/>
            <person name="Li C."/>
            <person name="Ma Q."/>
            <person name="Ju M."/>
            <person name="Zhao R."/>
            <person name="Li G."/>
            <person name="Mu C."/>
            <person name="Tian Q."/>
            <person name="Mei H."/>
            <person name="Zhang T."/>
            <person name="Gao T."/>
            <person name="Zhang H."/>
        </authorList>
    </citation>
    <scope>NUCLEOTIDE SEQUENCE</scope>
    <source>
        <strain evidence="2">3651</strain>
    </source>
</reference>
<comment type="caution">
    <text evidence="2">The sequence shown here is derived from an EMBL/GenBank/DDBJ whole genome shotgun (WGS) entry which is preliminary data.</text>
</comment>
<evidence type="ECO:0000256" key="1">
    <source>
        <dbReference type="SAM" id="Phobius"/>
    </source>
</evidence>
<keyword evidence="1" id="KW-1133">Transmembrane helix</keyword>
<accession>A0AAE1XIU8</accession>
<keyword evidence="3" id="KW-1185">Reference proteome</keyword>
<protein>
    <submittedName>
        <fullName evidence="2">Uncharacterized protein</fullName>
    </submittedName>
</protein>
<dbReference type="AlphaFoldDB" id="A0AAE1XIU8"/>
<reference evidence="2" key="1">
    <citation type="submission" date="2020-06" db="EMBL/GenBank/DDBJ databases">
        <authorList>
            <person name="Li T."/>
            <person name="Hu X."/>
            <person name="Zhang T."/>
            <person name="Song X."/>
            <person name="Zhang H."/>
            <person name="Dai N."/>
            <person name="Sheng W."/>
            <person name="Hou X."/>
            <person name="Wei L."/>
        </authorList>
    </citation>
    <scope>NUCLEOTIDE SEQUENCE</scope>
    <source>
        <strain evidence="2">3651</strain>
        <tissue evidence="2">Leaf</tissue>
    </source>
</reference>
<feature type="transmembrane region" description="Helical" evidence="1">
    <location>
        <begin position="23"/>
        <end position="45"/>
    </location>
</feature>
<organism evidence="2 3">
    <name type="scientific">Sesamum alatum</name>
    <dbReference type="NCBI Taxonomy" id="300844"/>
    <lineage>
        <taxon>Eukaryota</taxon>
        <taxon>Viridiplantae</taxon>
        <taxon>Streptophyta</taxon>
        <taxon>Embryophyta</taxon>
        <taxon>Tracheophyta</taxon>
        <taxon>Spermatophyta</taxon>
        <taxon>Magnoliopsida</taxon>
        <taxon>eudicotyledons</taxon>
        <taxon>Gunneridae</taxon>
        <taxon>Pentapetalae</taxon>
        <taxon>asterids</taxon>
        <taxon>lamiids</taxon>
        <taxon>Lamiales</taxon>
        <taxon>Pedaliaceae</taxon>
        <taxon>Sesamum</taxon>
    </lineage>
</organism>
<evidence type="ECO:0000313" key="2">
    <source>
        <dbReference type="EMBL" id="KAK4412735.1"/>
    </source>
</evidence>
<gene>
    <name evidence="2" type="ORF">Salat_2920700</name>
</gene>
<sequence length="108" mass="12436">MVQTVKFAKCWGFLRFLGVSSPLLVSSIGGYRSALSVLCCLPLRLQPLKISVSRKEKREFSHHLLPTSTVQKDKRKELELQLLLRFLAFASSVPMDRKLSVQRQRLHR</sequence>
<proteinExistence type="predicted"/>
<keyword evidence="1" id="KW-0472">Membrane</keyword>
<dbReference type="Proteomes" id="UP001293254">
    <property type="component" value="Unassembled WGS sequence"/>
</dbReference>
<evidence type="ECO:0000313" key="3">
    <source>
        <dbReference type="Proteomes" id="UP001293254"/>
    </source>
</evidence>
<keyword evidence="1" id="KW-0812">Transmembrane</keyword>
<name>A0AAE1XIU8_9LAMI</name>
<dbReference type="EMBL" id="JACGWO010000013">
    <property type="protein sequence ID" value="KAK4412735.1"/>
    <property type="molecule type" value="Genomic_DNA"/>
</dbReference>